<proteinExistence type="predicted"/>
<dbReference type="InterPro" id="IPR012337">
    <property type="entry name" value="RNaseH-like_sf"/>
</dbReference>
<evidence type="ECO:0000256" key="1">
    <source>
        <dbReference type="SAM" id="MobiDB-lite"/>
    </source>
</evidence>
<dbReference type="SUPFAM" id="SSF53098">
    <property type="entry name" value="Ribonuclease H-like"/>
    <property type="match status" value="1"/>
</dbReference>
<keyword evidence="3" id="KW-1185">Reference proteome</keyword>
<dbReference type="Proteomes" id="UP000625711">
    <property type="component" value="Unassembled WGS sequence"/>
</dbReference>
<accession>A0A834I6G3</accession>
<feature type="region of interest" description="Disordered" evidence="1">
    <location>
        <begin position="68"/>
        <end position="88"/>
    </location>
</feature>
<sequence length="107" mass="11707">MAEYGIQKEVILSITTDGVANMVAAVKQFLGDAKGIPCMAHLLNLVVDDAIKESPQILEITNRGKRYTTTANTGPGNKQIKVKENGNIRNTPNNLGKCLGWLRENRN</sequence>
<evidence type="ECO:0000313" key="2">
    <source>
        <dbReference type="EMBL" id="KAF7273859.1"/>
    </source>
</evidence>
<dbReference type="OrthoDB" id="6620210at2759"/>
<organism evidence="2 3">
    <name type="scientific">Rhynchophorus ferrugineus</name>
    <name type="common">Red palm weevil</name>
    <name type="synonym">Curculio ferrugineus</name>
    <dbReference type="NCBI Taxonomy" id="354439"/>
    <lineage>
        <taxon>Eukaryota</taxon>
        <taxon>Metazoa</taxon>
        <taxon>Ecdysozoa</taxon>
        <taxon>Arthropoda</taxon>
        <taxon>Hexapoda</taxon>
        <taxon>Insecta</taxon>
        <taxon>Pterygota</taxon>
        <taxon>Neoptera</taxon>
        <taxon>Endopterygota</taxon>
        <taxon>Coleoptera</taxon>
        <taxon>Polyphaga</taxon>
        <taxon>Cucujiformia</taxon>
        <taxon>Curculionidae</taxon>
        <taxon>Dryophthorinae</taxon>
        <taxon>Rhynchophorus</taxon>
    </lineage>
</organism>
<name>A0A834I6G3_RHYFE</name>
<comment type="caution">
    <text evidence="2">The sequence shown here is derived from an EMBL/GenBank/DDBJ whole genome shotgun (WGS) entry which is preliminary data.</text>
</comment>
<dbReference type="EMBL" id="JAACXV010013266">
    <property type="protein sequence ID" value="KAF7273859.1"/>
    <property type="molecule type" value="Genomic_DNA"/>
</dbReference>
<protein>
    <submittedName>
        <fullName evidence="2">Uncharacterized protein</fullName>
    </submittedName>
</protein>
<gene>
    <name evidence="2" type="ORF">GWI33_013450</name>
</gene>
<evidence type="ECO:0000313" key="3">
    <source>
        <dbReference type="Proteomes" id="UP000625711"/>
    </source>
</evidence>
<dbReference type="AlphaFoldDB" id="A0A834I6G3"/>
<reference evidence="2" key="1">
    <citation type="submission" date="2020-08" db="EMBL/GenBank/DDBJ databases">
        <title>Genome sequencing and assembly of the red palm weevil Rhynchophorus ferrugineus.</title>
        <authorList>
            <person name="Dias G.B."/>
            <person name="Bergman C.M."/>
            <person name="Manee M."/>
        </authorList>
    </citation>
    <scope>NUCLEOTIDE SEQUENCE</scope>
    <source>
        <strain evidence="2">AA-2017</strain>
        <tissue evidence="2">Whole larva</tissue>
    </source>
</reference>